<comment type="caution">
    <text evidence="6">The sequence shown here is derived from an EMBL/GenBank/DDBJ whole genome shotgun (WGS) entry which is preliminary data.</text>
</comment>
<dbReference type="InterPro" id="IPR036052">
    <property type="entry name" value="TrpB-like_PALP_sf"/>
</dbReference>
<dbReference type="Proteomes" id="UP000629025">
    <property type="component" value="Unassembled WGS sequence"/>
</dbReference>
<reference evidence="7" key="1">
    <citation type="journal article" date="2019" name="Int. J. Syst. Evol. Microbiol.">
        <title>The Global Catalogue of Microorganisms (GCM) 10K type strain sequencing project: providing services to taxonomists for standard genome sequencing and annotation.</title>
        <authorList>
            <consortium name="The Broad Institute Genomics Platform"/>
            <consortium name="The Broad Institute Genome Sequencing Center for Infectious Disease"/>
            <person name="Wu L."/>
            <person name="Ma J."/>
        </authorList>
    </citation>
    <scope>NUCLEOTIDE SEQUENCE [LARGE SCALE GENOMIC DNA]</scope>
    <source>
        <strain evidence="7">CGMCC 1.15341</strain>
    </source>
</reference>
<comment type="similarity">
    <text evidence="4">Belongs to the serine/threonine dehydratase family. DsdA subfamily.</text>
</comment>
<dbReference type="EMBL" id="BMIJ01000002">
    <property type="protein sequence ID" value="GGB86344.1"/>
    <property type="molecule type" value="Genomic_DNA"/>
</dbReference>
<dbReference type="EC" id="4.3.1.18" evidence="4"/>
<dbReference type="PANTHER" id="PTHR48078">
    <property type="entry name" value="THREONINE DEHYDRATASE, MITOCHONDRIAL-RELATED"/>
    <property type="match status" value="1"/>
</dbReference>
<dbReference type="InterPro" id="IPR011780">
    <property type="entry name" value="D_Ser_am_lyase"/>
</dbReference>
<gene>
    <name evidence="4 6" type="primary">dsdA</name>
    <name evidence="6" type="ORF">GCM10011352_10310</name>
</gene>
<dbReference type="InterPro" id="IPR050147">
    <property type="entry name" value="Ser/Thr_Dehydratase"/>
</dbReference>
<evidence type="ECO:0000259" key="5">
    <source>
        <dbReference type="Pfam" id="PF00291"/>
    </source>
</evidence>
<dbReference type="HAMAP" id="MF_01030">
    <property type="entry name" value="D_Ser_dehydrat"/>
    <property type="match status" value="1"/>
</dbReference>
<sequence length="457" mass="49373">MAPSPFDDWIAGASDDPVLANLRQCREQLWINPRRGAFDRVKQQLPLSYTDIEDASARLERFAAYFSVAFPETAARGGIIESDLVRADRGAKLIAEFLHSDVPDNLLIKCDSHLAISGSIKARGGIYEVLLYAEQLALEHGLLNADDDYSDFASEPFRQLFARHSIAVGSTGNLGLSIGIISAKLGFRVTVHMSADAREWKKALLRSKGVNVVEHQSDYSVAVAQGRQEALNTPGCHFIDDEDSTSLFLGYSVAALRLKQQLAAQNIPVDAEHPLIVYLPCGVGGGPGGIAFGLKQVFGDAVHCFFAEPTHSPCMLLGMHSGLHNHISVQDIGLDNLTCADGLAVGRASAFVGKIMEPLLDGIYTLSDERMYALVTLLSDSEKLAVEPSATAGLPGFAWLMNASQETLEALGLASTLRNATHIAWATGGNMVPEQEMAKYYALGTQALEQFSQKQLK</sequence>
<evidence type="ECO:0000256" key="1">
    <source>
        <dbReference type="ARBA" id="ARBA00001933"/>
    </source>
</evidence>
<comment type="cofactor">
    <cofactor evidence="1 4">
        <name>pyridoxal 5'-phosphate</name>
        <dbReference type="ChEBI" id="CHEBI:597326"/>
    </cofactor>
</comment>
<keyword evidence="7" id="KW-1185">Reference proteome</keyword>
<dbReference type="InterPro" id="IPR000634">
    <property type="entry name" value="Ser/Thr_deHydtase_PyrdxlP-BS"/>
</dbReference>
<dbReference type="InterPro" id="IPR001926">
    <property type="entry name" value="TrpB-like_PALP"/>
</dbReference>
<proteinExistence type="inferred from homology"/>
<evidence type="ECO:0000313" key="6">
    <source>
        <dbReference type="EMBL" id="GGB86344.1"/>
    </source>
</evidence>
<dbReference type="NCBIfam" id="NF002823">
    <property type="entry name" value="PRK02991.1"/>
    <property type="match status" value="1"/>
</dbReference>
<dbReference type="Gene3D" id="3.40.50.1100">
    <property type="match status" value="2"/>
</dbReference>
<comment type="catalytic activity">
    <reaction evidence="4">
        <text>D-serine = pyruvate + NH4(+)</text>
        <dbReference type="Rhea" id="RHEA:13977"/>
        <dbReference type="ChEBI" id="CHEBI:15361"/>
        <dbReference type="ChEBI" id="CHEBI:28938"/>
        <dbReference type="ChEBI" id="CHEBI:35247"/>
        <dbReference type="EC" id="4.3.1.18"/>
    </reaction>
</comment>
<dbReference type="Pfam" id="PF00291">
    <property type="entry name" value="PALP"/>
    <property type="match status" value="1"/>
</dbReference>
<dbReference type="PANTHER" id="PTHR48078:SF9">
    <property type="entry name" value="D-SERINE DEHYDRATASE"/>
    <property type="match status" value="1"/>
</dbReference>
<dbReference type="RefSeq" id="WP_188746053.1">
    <property type="nucleotide sequence ID" value="NZ_BMIJ01000002.1"/>
</dbReference>
<evidence type="ECO:0000313" key="7">
    <source>
        <dbReference type="Proteomes" id="UP000629025"/>
    </source>
</evidence>
<dbReference type="NCBIfam" id="TIGR02035">
    <property type="entry name" value="D_Ser_am_lyase"/>
    <property type="match status" value="1"/>
</dbReference>
<dbReference type="SUPFAM" id="SSF53686">
    <property type="entry name" value="Tryptophan synthase beta subunit-like PLP-dependent enzymes"/>
    <property type="match status" value="1"/>
</dbReference>
<keyword evidence="2 4" id="KW-0663">Pyridoxal phosphate</keyword>
<evidence type="ECO:0000256" key="3">
    <source>
        <dbReference type="ARBA" id="ARBA00023239"/>
    </source>
</evidence>
<organism evidence="6 7">
    <name type="scientific">Marinobacterium zhoushanense</name>
    <dbReference type="NCBI Taxonomy" id="1679163"/>
    <lineage>
        <taxon>Bacteria</taxon>
        <taxon>Pseudomonadati</taxon>
        <taxon>Pseudomonadota</taxon>
        <taxon>Gammaproteobacteria</taxon>
        <taxon>Oceanospirillales</taxon>
        <taxon>Oceanospirillaceae</taxon>
        <taxon>Marinobacterium</taxon>
    </lineage>
</organism>
<keyword evidence="3 4" id="KW-0456">Lyase</keyword>
<feature type="modified residue" description="N6-(pyridoxal phosphate)lysine" evidence="4">
    <location>
        <position position="121"/>
    </location>
</feature>
<dbReference type="PROSITE" id="PS00165">
    <property type="entry name" value="DEHYDRATASE_SER_THR"/>
    <property type="match status" value="1"/>
</dbReference>
<accession>A0ABQ1K2V9</accession>
<feature type="domain" description="Tryptophan synthase beta chain-like PALP" evidence="5">
    <location>
        <begin position="98"/>
        <end position="397"/>
    </location>
</feature>
<protein>
    <recommendedName>
        <fullName evidence="4">Probable D-serine dehydratase</fullName>
        <ecNumber evidence="4">4.3.1.18</ecNumber>
    </recommendedName>
    <alternativeName>
        <fullName evidence="4">D-serine deaminase</fullName>
        <shortName evidence="4">DSD</shortName>
    </alternativeName>
</protein>
<evidence type="ECO:0000256" key="4">
    <source>
        <dbReference type="HAMAP-Rule" id="MF_01030"/>
    </source>
</evidence>
<evidence type="ECO:0000256" key="2">
    <source>
        <dbReference type="ARBA" id="ARBA00022898"/>
    </source>
</evidence>
<name>A0ABQ1K2V9_9GAMM</name>